<protein>
    <recommendedName>
        <fullName evidence="4">Microtubule-associated protein Jupiter</fullName>
    </recommendedName>
</protein>
<evidence type="ECO:0000313" key="2">
    <source>
        <dbReference type="EMBL" id="KAJ8298215.1"/>
    </source>
</evidence>
<feature type="region of interest" description="Disordered" evidence="1">
    <location>
        <begin position="51"/>
        <end position="90"/>
    </location>
</feature>
<proteinExistence type="predicted"/>
<evidence type="ECO:0000256" key="1">
    <source>
        <dbReference type="SAM" id="MobiDB-lite"/>
    </source>
</evidence>
<reference evidence="2 3" key="1">
    <citation type="submission" date="2022-12" db="EMBL/GenBank/DDBJ databases">
        <title>Chromosome-level genome of Tegillarca granosa.</title>
        <authorList>
            <person name="Kim J."/>
        </authorList>
    </citation>
    <scope>NUCLEOTIDE SEQUENCE [LARGE SCALE GENOMIC DNA]</scope>
    <source>
        <strain evidence="2">Teg-2019</strain>
        <tissue evidence="2">Adductor muscle</tissue>
    </source>
</reference>
<dbReference type="EMBL" id="JARBDR010000923">
    <property type="protein sequence ID" value="KAJ8298215.1"/>
    <property type="molecule type" value="Genomic_DNA"/>
</dbReference>
<comment type="caution">
    <text evidence="2">The sequence shown here is derived from an EMBL/GenBank/DDBJ whole genome shotgun (WGS) entry which is preliminary data.</text>
</comment>
<accession>A0ABQ9E3V9</accession>
<gene>
    <name evidence="2" type="ORF">KUTeg_024746</name>
</gene>
<keyword evidence="3" id="KW-1185">Reference proteome</keyword>
<name>A0ABQ9E3V9_TEGGR</name>
<feature type="region of interest" description="Disordered" evidence="1">
    <location>
        <begin position="1"/>
        <end position="20"/>
    </location>
</feature>
<sequence length="90" mass="9649">MELSTHNPITGEANPGFENLDYIPDAQNTKSQKGRRNIGFYNAHQTIAYNPITGQPVGNQGAANGEGDTKKVHTSSRVLNPPGGKSTALW</sequence>
<feature type="compositionally biased region" description="Polar residues" evidence="1">
    <location>
        <begin position="51"/>
        <end position="62"/>
    </location>
</feature>
<dbReference type="Proteomes" id="UP001217089">
    <property type="component" value="Unassembled WGS sequence"/>
</dbReference>
<organism evidence="2 3">
    <name type="scientific">Tegillarca granosa</name>
    <name type="common">Malaysian cockle</name>
    <name type="synonym">Anadara granosa</name>
    <dbReference type="NCBI Taxonomy" id="220873"/>
    <lineage>
        <taxon>Eukaryota</taxon>
        <taxon>Metazoa</taxon>
        <taxon>Spiralia</taxon>
        <taxon>Lophotrochozoa</taxon>
        <taxon>Mollusca</taxon>
        <taxon>Bivalvia</taxon>
        <taxon>Autobranchia</taxon>
        <taxon>Pteriomorphia</taxon>
        <taxon>Arcoida</taxon>
        <taxon>Arcoidea</taxon>
        <taxon>Arcidae</taxon>
        <taxon>Tegillarca</taxon>
    </lineage>
</organism>
<evidence type="ECO:0000313" key="3">
    <source>
        <dbReference type="Proteomes" id="UP001217089"/>
    </source>
</evidence>
<evidence type="ECO:0008006" key="4">
    <source>
        <dbReference type="Google" id="ProtNLM"/>
    </source>
</evidence>